<gene>
    <name evidence="8" type="ORF">Megvenef_00765</name>
</gene>
<dbReference type="PANTHER" id="PTHR11237:SF4">
    <property type="entry name" value="5-DEMETHOXYUBIQUINONE HYDROXYLASE, MITOCHONDRIAL"/>
    <property type="match status" value="1"/>
</dbReference>
<evidence type="ECO:0000256" key="3">
    <source>
        <dbReference type="ARBA" id="ARBA00022723"/>
    </source>
</evidence>
<keyword evidence="4" id="KW-0560">Oxidoreductase</keyword>
<evidence type="ECO:0000256" key="2">
    <source>
        <dbReference type="ARBA" id="ARBA00022688"/>
    </source>
</evidence>
<evidence type="ECO:0000313" key="9">
    <source>
        <dbReference type="Proteomes" id="UP001291687"/>
    </source>
</evidence>
<comment type="pathway">
    <text evidence="1">Cofactor biosynthesis; ubiquinone biosynthesis.</text>
</comment>
<accession>A0ABU5NCB6</accession>
<evidence type="ECO:0000256" key="5">
    <source>
        <dbReference type="ARBA" id="ARBA00023004"/>
    </source>
</evidence>
<dbReference type="InterPro" id="IPR011566">
    <property type="entry name" value="Ubq_synth_Coq7"/>
</dbReference>
<evidence type="ECO:0000256" key="7">
    <source>
        <dbReference type="ARBA" id="ARBA00023136"/>
    </source>
</evidence>
<proteinExistence type="predicted"/>
<evidence type="ECO:0000256" key="6">
    <source>
        <dbReference type="ARBA" id="ARBA00023033"/>
    </source>
</evidence>
<reference evidence="8 9" key="1">
    <citation type="submission" date="2023-03" db="EMBL/GenBank/DDBJ databases">
        <title>Host association and intracellularity evolved multiple times independently in the Rickettsiales.</title>
        <authorList>
            <person name="Castelli M."/>
            <person name="Nardi T."/>
            <person name="Gammuto L."/>
            <person name="Bellinzona G."/>
            <person name="Sabaneyeva E."/>
            <person name="Potekhin A."/>
            <person name="Serra V."/>
            <person name="Petroni G."/>
            <person name="Sassera D."/>
        </authorList>
    </citation>
    <scope>NUCLEOTIDE SEQUENCE [LARGE SCALE GENOMIC DNA]</scope>
    <source>
        <strain evidence="8 9">Sr 2-6</strain>
    </source>
</reference>
<sequence length="178" mass="20410">MPKPYFNDNNKIKEILMVNHAGEFGAQRIYQGQLAFTKNHNDISTIQHMLEQELEHLNYFENEIKNGQSKPTFLLPLWSVLGYVLGALSAIAGTKTSMLVTESVEEVIVNHYQEQIEYLENSGNQSQLLIKIKQFKQEEAEHIEIAIKNDSKNAELYSALSKMVKTMCNMAIYLSKRL</sequence>
<dbReference type="InterPro" id="IPR009078">
    <property type="entry name" value="Ferritin-like_SF"/>
</dbReference>
<dbReference type="Pfam" id="PF03232">
    <property type="entry name" value="COQ7"/>
    <property type="match status" value="1"/>
</dbReference>
<dbReference type="SUPFAM" id="SSF47240">
    <property type="entry name" value="Ferritin-like"/>
    <property type="match status" value="1"/>
</dbReference>
<keyword evidence="9" id="KW-1185">Reference proteome</keyword>
<keyword evidence="6" id="KW-0503">Monooxygenase</keyword>
<dbReference type="Proteomes" id="UP001291687">
    <property type="component" value="Unassembled WGS sequence"/>
</dbReference>
<keyword evidence="3" id="KW-0479">Metal-binding</keyword>
<evidence type="ECO:0000313" key="8">
    <source>
        <dbReference type="EMBL" id="MEA0970796.1"/>
    </source>
</evidence>
<evidence type="ECO:0000256" key="1">
    <source>
        <dbReference type="ARBA" id="ARBA00004749"/>
    </source>
</evidence>
<dbReference type="PANTHER" id="PTHR11237">
    <property type="entry name" value="COENZYME Q10 BIOSYNTHESIS PROTEIN 7"/>
    <property type="match status" value="1"/>
</dbReference>
<protein>
    <submittedName>
        <fullName evidence="8">Coq7-like demethoxyubiquinone hydroxylase family protein</fullName>
    </submittedName>
</protein>
<keyword evidence="5" id="KW-0408">Iron</keyword>
<comment type="caution">
    <text evidence="8">The sequence shown here is derived from an EMBL/GenBank/DDBJ whole genome shotgun (WGS) entry which is preliminary data.</text>
</comment>
<name>A0ABU5NCB6_9RICK</name>
<dbReference type="EMBL" id="JARJFB010000048">
    <property type="protein sequence ID" value="MEA0970796.1"/>
    <property type="molecule type" value="Genomic_DNA"/>
</dbReference>
<evidence type="ECO:0000256" key="4">
    <source>
        <dbReference type="ARBA" id="ARBA00023002"/>
    </source>
</evidence>
<dbReference type="RefSeq" id="WP_322776699.1">
    <property type="nucleotide sequence ID" value="NZ_JARJFB010000048.1"/>
</dbReference>
<keyword evidence="7" id="KW-0472">Membrane</keyword>
<keyword evidence="2" id="KW-0831">Ubiquinone biosynthesis</keyword>
<dbReference type="CDD" id="cd01042">
    <property type="entry name" value="DMQH"/>
    <property type="match status" value="1"/>
</dbReference>
<organism evidence="8 9">
    <name type="scientific">Candidatus Megaera venefica</name>
    <dbReference type="NCBI Taxonomy" id="2055910"/>
    <lineage>
        <taxon>Bacteria</taxon>
        <taxon>Pseudomonadati</taxon>
        <taxon>Pseudomonadota</taxon>
        <taxon>Alphaproteobacteria</taxon>
        <taxon>Rickettsiales</taxon>
        <taxon>Rickettsiaceae</taxon>
        <taxon>Candidatus Megaera</taxon>
    </lineage>
</organism>